<evidence type="ECO:0000313" key="2">
    <source>
        <dbReference type="Proteomes" id="UP000175744"/>
    </source>
</evidence>
<dbReference type="OrthoDB" id="37674at2"/>
<comment type="caution">
    <text evidence="1">The sequence shown here is derived from an EMBL/GenBank/DDBJ whole genome shotgun (WGS) entry which is preliminary data.</text>
</comment>
<accession>A0A1E8EYX2</accession>
<sequence>MFNENFSEFLEGTLKKTLSGVDLKDSLDILGESILSYYKDIQVSFAKSFGRRLCYITGAGEELYEPNDKIQVLDGYFILIQNSSVIPELEKEIIISLVKLIIAVKCSINSKKK</sequence>
<dbReference type="RefSeq" id="WP_070110425.1">
    <property type="nucleotide sequence ID" value="NZ_LZFO01000019.1"/>
</dbReference>
<dbReference type="Proteomes" id="UP000175744">
    <property type="component" value="Unassembled WGS sequence"/>
</dbReference>
<evidence type="ECO:0000313" key="1">
    <source>
        <dbReference type="EMBL" id="OFI05897.1"/>
    </source>
</evidence>
<reference evidence="1 2" key="1">
    <citation type="submission" date="2016-06" db="EMBL/GenBank/DDBJ databases">
        <title>Genome sequence of Clostridium acetireducens DSM 10703.</title>
        <authorList>
            <person name="Poehlein A."/>
            <person name="Fluechter S."/>
            <person name="Duerre P."/>
            <person name="Daniel R."/>
        </authorList>
    </citation>
    <scope>NUCLEOTIDE SEQUENCE [LARGE SCALE GENOMIC DNA]</scope>
    <source>
        <strain evidence="1 2">DSM 10703</strain>
    </source>
</reference>
<dbReference type="EMBL" id="LZFO01000019">
    <property type="protein sequence ID" value="OFI05897.1"/>
    <property type="molecule type" value="Genomic_DNA"/>
</dbReference>
<proteinExistence type="predicted"/>
<dbReference type="AlphaFoldDB" id="A0A1E8EYX2"/>
<gene>
    <name evidence="1" type="ORF">CLOACE_14420</name>
</gene>
<organism evidence="1 2">
    <name type="scientific">Clostridium acetireducens DSM 10703</name>
    <dbReference type="NCBI Taxonomy" id="1121290"/>
    <lineage>
        <taxon>Bacteria</taxon>
        <taxon>Bacillati</taxon>
        <taxon>Bacillota</taxon>
        <taxon>Clostridia</taxon>
        <taxon>Eubacteriales</taxon>
        <taxon>Clostridiaceae</taxon>
        <taxon>Clostridium</taxon>
    </lineage>
</organism>
<protein>
    <submittedName>
        <fullName evidence="1">Uncharacterized protein</fullName>
    </submittedName>
</protein>
<keyword evidence="2" id="KW-1185">Reference proteome</keyword>
<name>A0A1E8EYX2_9CLOT</name>